<gene>
    <name evidence="7" type="ORF">EVEC_LOCUS5157</name>
</gene>
<dbReference type="AlphaFoldDB" id="A0A0N4V5N2"/>
<dbReference type="GO" id="GO:0016020">
    <property type="term" value="C:membrane"/>
    <property type="evidence" value="ECO:0007669"/>
    <property type="project" value="UniProtKB-SubCell"/>
</dbReference>
<evidence type="ECO:0000256" key="3">
    <source>
        <dbReference type="ARBA" id="ARBA00022679"/>
    </source>
</evidence>
<comment type="catalytic activity">
    <reaction evidence="4 6">
        <text>glucuronate acceptor + UDP-alpha-D-glucuronate = acceptor beta-D-glucuronoside + UDP + H(+)</text>
        <dbReference type="Rhea" id="RHEA:21032"/>
        <dbReference type="ChEBI" id="CHEBI:15378"/>
        <dbReference type="ChEBI" id="CHEBI:58052"/>
        <dbReference type="ChEBI" id="CHEBI:58223"/>
        <dbReference type="ChEBI" id="CHEBI:132367"/>
        <dbReference type="ChEBI" id="CHEBI:132368"/>
        <dbReference type="EC" id="2.4.1.17"/>
    </reaction>
</comment>
<feature type="transmembrane region" description="Helical" evidence="6">
    <location>
        <begin position="321"/>
        <end position="341"/>
    </location>
</feature>
<keyword evidence="8" id="KW-1185">Reference proteome</keyword>
<dbReference type="SUPFAM" id="SSF53756">
    <property type="entry name" value="UDP-Glycosyltransferase/glycogen phosphorylase"/>
    <property type="match status" value="1"/>
</dbReference>
<evidence type="ECO:0000256" key="2">
    <source>
        <dbReference type="ARBA" id="ARBA00022676"/>
    </source>
</evidence>
<dbReference type="EC" id="2.4.1.17" evidence="6"/>
<dbReference type="PANTHER" id="PTHR48043">
    <property type="entry name" value="EG:EG0003.4 PROTEIN-RELATED"/>
    <property type="match status" value="1"/>
</dbReference>
<feature type="signal peptide" evidence="6">
    <location>
        <begin position="1"/>
        <end position="21"/>
    </location>
</feature>
<evidence type="ECO:0000313" key="7">
    <source>
        <dbReference type="EMBL" id="VDD90406.1"/>
    </source>
</evidence>
<evidence type="ECO:0000256" key="5">
    <source>
        <dbReference type="RuleBase" id="RU003718"/>
    </source>
</evidence>
<dbReference type="Gene3D" id="3.40.50.2000">
    <property type="entry name" value="Glycogen Phosphorylase B"/>
    <property type="match status" value="1"/>
</dbReference>
<evidence type="ECO:0000313" key="8">
    <source>
        <dbReference type="Proteomes" id="UP000274131"/>
    </source>
</evidence>
<dbReference type="InterPro" id="IPR050271">
    <property type="entry name" value="UDP-glycosyltransferase"/>
</dbReference>
<dbReference type="InterPro" id="IPR035595">
    <property type="entry name" value="UDP_glycos_trans_CS"/>
</dbReference>
<evidence type="ECO:0000256" key="4">
    <source>
        <dbReference type="ARBA" id="ARBA00047475"/>
    </source>
</evidence>
<protein>
    <recommendedName>
        <fullName evidence="6">UDP-glucuronosyltransferase</fullName>
        <ecNumber evidence="6">2.4.1.17</ecNumber>
    </recommendedName>
</protein>
<dbReference type="PROSITE" id="PS00375">
    <property type="entry name" value="UDPGT"/>
    <property type="match status" value="1"/>
</dbReference>
<accession>A0A0N4V5N2</accession>
<evidence type="ECO:0000256" key="6">
    <source>
        <dbReference type="RuleBase" id="RU362059"/>
    </source>
</evidence>
<keyword evidence="6" id="KW-0732">Signal</keyword>
<proteinExistence type="inferred from homology"/>
<name>A0A0N4V5N2_ENTVE</name>
<dbReference type="OrthoDB" id="5835829at2759"/>
<reference evidence="7 8" key="2">
    <citation type="submission" date="2018-10" db="EMBL/GenBank/DDBJ databases">
        <authorList>
            <consortium name="Pathogen Informatics"/>
        </authorList>
    </citation>
    <scope>NUCLEOTIDE SEQUENCE [LARGE SCALE GENOMIC DNA]</scope>
</reference>
<dbReference type="EMBL" id="UXUI01008070">
    <property type="protein sequence ID" value="VDD90406.1"/>
    <property type="molecule type" value="Genomic_DNA"/>
</dbReference>
<keyword evidence="6" id="KW-0812">Transmembrane</keyword>
<dbReference type="STRING" id="51028.A0A0N4V5N2"/>
<reference evidence="9" key="1">
    <citation type="submission" date="2017-02" db="UniProtKB">
        <authorList>
            <consortium name="WormBaseParasite"/>
        </authorList>
    </citation>
    <scope>IDENTIFICATION</scope>
</reference>
<organism evidence="9">
    <name type="scientific">Enterobius vermicularis</name>
    <name type="common">Human pinworm</name>
    <dbReference type="NCBI Taxonomy" id="51028"/>
    <lineage>
        <taxon>Eukaryota</taxon>
        <taxon>Metazoa</taxon>
        <taxon>Ecdysozoa</taxon>
        <taxon>Nematoda</taxon>
        <taxon>Chromadorea</taxon>
        <taxon>Rhabditida</taxon>
        <taxon>Spirurina</taxon>
        <taxon>Oxyuridomorpha</taxon>
        <taxon>Oxyuroidea</taxon>
        <taxon>Oxyuridae</taxon>
        <taxon>Enterobius</taxon>
    </lineage>
</organism>
<sequence length="346" mass="40318">MLLLLLLTRIFWLKKFNQTQTLQVDIMLNTSWDAIFSDELFSMTSYGLILRNWRNFGTPYMMFSTTLTMCLFNWELSLARSFSQTPSTLFYYGDDQSHNPALFTHRLTSVFESFIISLSVKYLVENHHTTGVKMLGVKNFTFTEAWSNAAFIFLEELNFLAYPRPRKVLFATDNLEFDSLSPYVRTVRWSPQYSVLMHSNTKLMISHCGLKSLKEAICTRTPVICLPIFAEQTHNTAIGVKLGFARSINKLQLTAEKLLNVTYEMLQNDSYTKKVSKTHNFFMDRPLNSLSEAVFWTNRALQLKGRQPVFKRKGMWQSTIIYFYFFEIGILLSLLVLLTFFSKSEF</sequence>
<keyword evidence="3 5" id="KW-0808">Transferase</keyword>
<evidence type="ECO:0000256" key="1">
    <source>
        <dbReference type="ARBA" id="ARBA00009995"/>
    </source>
</evidence>
<dbReference type="InterPro" id="IPR002213">
    <property type="entry name" value="UDP_glucos_trans"/>
</dbReference>
<keyword evidence="6" id="KW-0472">Membrane</keyword>
<evidence type="ECO:0000313" key="9">
    <source>
        <dbReference type="WBParaSite" id="EVEC_0000554601-mRNA-1"/>
    </source>
</evidence>
<dbReference type="GO" id="GO:0015020">
    <property type="term" value="F:glucuronosyltransferase activity"/>
    <property type="evidence" value="ECO:0007669"/>
    <property type="project" value="UniProtKB-EC"/>
</dbReference>
<keyword evidence="2 5" id="KW-0328">Glycosyltransferase</keyword>
<dbReference type="WBParaSite" id="EVEC_0000554601-mRNA-1">
    <property type="protein sequence ID" value="EVEC_0000554601-mRNA-1"/>
    <property type="gene ID" value="EVEC_0000554601"/>
</dbReference>
<dbReference type="Pfam" id="PF00201">
    <property type="entry name" value="UDPGT"/>
    <property type="match status" value="1"/>
</dbReference>
<feature type="chain" id="PRO_5043073183" description="UDP-glucuronosyltransferase" evidence="6">
    <location>
        <begin position="22"/>
        <end position="346"/>
    </location>
</feature>
<keyword evidence="6" id="KW-1133">Transmembrane helix</keyword>
<comment type="similarity">
    <text evidence="1 5">Belongs to the UDP-glycosyltransferase family.</text>
</comment>
<dbReference type="PANTHER" id="PTHR48043:SF145">
    <property type="entry name" value="FI06409P-RELATED"/>
    <property type="match status" value="1"/>
</dbReference>
<dbReference type="Proteomes" id="UP000274131">
    <property type="component" value="Unassembled WGS sequence"/>
</dbReference>
<comment type="subcellular location">
    <subcellularLocation>
        <location evidence="6">Membrane</location>
        <topology evidence="6">Single-pass membrane protein</topology>
    </subcellularLocation>
</comment>